<name>A0A2R5G530_9STRA</name>
<dbReference type="AlphaFoldDB" id="A0A2R5G530"/>
<keyword evidence="3" id="KW-1185">Reference proteome</keyword>
<organism evidence="2 3">
    <name type="scientific">Hondaea fermentalgiana</name>
    <dbReference type="NCBI Taxonomy" id="2315210"/>
    <lineage>
        <taxon>Eukaryota</taxon>
        <taxon>Sar</taxon>
        <taxon>Stramenopiles</taxon>
        <taxon>Bigyra</taxon>
        <taxon>Labyrinthulomycetes</taxon>
        <taxon>Thraustochytrida</taxon>
        <taxon>Thraustochytriidae</taxon>
        <taxon>Hondaea</taxon>
    </lineage>
</organism>
<evidence type="ECO:0000256" key="1">
    <source>
        <dbReference type="SAM" id="MobiDB-lite"/>
    </source>
</evidence>
<evidence type="ECO:0000313" key="2">
    <source>
        <dbReference type="EMBL" id="GBG26137.1"/>
    </source>
</evidence>
<proteinExistence type="predicted"/>
<reference evidence="2 3" key="1">
    <citation type="submission" date="2017-12" db="EMBL/GenBank/DDBJ databases">
        <title>Sequencing, de novo assembly and annotation of complete genome of a new Thraustochytrid species, strain FCC1311.</title>
        <authorList>
            <person name="Sedici K."/>
            <person name="Godart F."/>
            <person name="Aiese Cigliano R."/>
            <person name="Sanseverino W."/>
            <person name="Barakat M."/>
            <person name="Ortet P."/>
            <person name="Marechal E."/>
            <person name="Cagnac O."/>
            <person name="Amato A."/>
        </authorList>
    </citation>
    <scope>NUCLEOTIDE SEQUENCE [LARGE SCALE GENOMIC DNA]</scope>
</reference>
<feature type="compositionally biased region" description="Low complexity" evidence="1">
    <location>
        <begin position="111"/>
        <end position="125"/>
    </location>
</feature>
<feature type="compositionally biased region" description="Polar residues" evidence="1">
    <location>
        <begin position="100"/>
        <end position="109"/>
    </location>
</feature>
<comment type="caution">
    <text evidence="2">The sequence shown here is derived from an EMBL/GenBank/DDBJ whole genome shotgun (WGS) entry which is preliminary data.</text>
</comment>
<accession>A0A2R5G530</accession>
<sequence>MTPVARSCGSEASVDPIGEQPQRPCAPLGRRGDDAAAVSPATSAKTTFVAFSDSDSECDETASTLSVSYEIPSNQPASPCLKGRSGLARALAMSPPPTPTAVTSRSLDSPSAVSRTRSTRSVASADGEEAMLLRRILNDSDDSATKDIHFKRCAHCKCVYSGAGSSGGDGTSMRHLFCSGECYITSFAMLRNRRYVERQRRQEQRQRLQHAMDASTVTAVNCANTRLR</sequence>
<protein>
    <submittedName>
        <fullName evidence="2">Uncharacterized protein</fullName>
    </submittedName>
</protein>
<dbReference type="InParanoid" id="A0A2R5G530"/>
<dbReference type="EMBL" id="BEYU01000019">
    <property type="protein sequence ID" value="GBG26137.1"/>
    <property type="molecule type" value="Genomic_DNA"/>
</dbReference>
<evidence type="ECO:0000313" key="3">
    <source>
        <dbReference type="Proteomes" id="UP000241890"/>
    </source>
</evidence>
<dbReference type="Proteomes" id="UP000241890">
    <property type="component" value="Unassembled WGS sequence"/>
</dbReference>
<gene>
    <name evidence="2" type="ORF">FCC1311_023572</name>
</gene>
<feature type="region of interest" description="Disordered" evidence="1">
    <location>
        <begin position="1"/>
        <end position="41"/>
    </location>
</feature>
<feature type="region of interest" description="Disordered" evidence="1">
    <location>
        <begin position="93"/>
        <end position="125"/>
    </location>
</feature>